<evidence type="ECO:0000256" key="1">
    <source>
        <dbReference type="SAM" id="MobiDB-lite"/>
    </source>
</evidence>
<evidence type="ECO:0000313" key="3">
    <source>
        <dbReference type="Proteomes" id="UP000473826"/>
    </source>
</evidence>
<dbReference type="AlphaFoldDB" id="A0A7D8YYV2"/>
<reference evidence="2 3" key="1">
    <citation type="journal article" date="2019" name="PLoS Genet.">
        <title>Convergent evolution of linked mating-type loci in basidiomycete fungi.</title>
        <authorList>
            <person name="Sun S."/>
            <person name="Coelho M.A."/>
            <person name="Heitman J."/>
            <person name="Nowrousian M."/>
        </authorList>
    </citation>
    <scope>NUCLEOTIDE SEQUENCE [LARGE SCALE GENOMIC DNA]</scope>
    <source>
        <strain evidence="2 3">CBS 4282</strain>
    </source>
</reference>
<proteinExistence type="predicted"/>
<organism evidence="2 3">
    <name type="scientific">Vanrija humicola</name>
    <name type="common">Yeast</name>
    <name type="synonym">Cryptococcus humicola</name>
    <dbReference type="NCBI Taxonomy" id="5417"/>
    <lineage>
        <taxon>Eukaryota</taxon>
        <taxon>Fungi</taxon>
        <taxon>Dikarya</taxon>
        <taxon>Basidiomycota</taxon>
        <taxon>Agaricomycotina</taxon>
        <taxon>Tremellomycetes</taxon>
        <taxon>Trichosporonales</taxon>
        <taxon>Trichosporonaceae</taxon>
        <taxon>Vanrija</taxon>
    </lineage>
</organism>
<feature type="compositionally biased region" description="Low complexity" evidence="1">
    <location>
        <begin position="1"/>
        <end position="30"/>
    </location>
</feature>
<name>A0A7D8YYV2_VANHU</name>
<gene>
    <name evidence="2" type="ORF">VHUM_02868</name>
</gene>
<feature type="region of interest" description="Disordered" evidence="1">
    <location>
        <begin position="1"/>
        <end position="37"/>
    </location>
</feature>
<dbReference type="EMBL" id="QKWK01000007">
    <property type="protein sequence ID" value="TXT08740.1"/>
    <property type="molecule type" value="Genomic_DNA"/>
</dbReference>
<accession>A0A7D8YYV2</accession>
<sequence>MCGRRSLPSRPLARLSARRSASCRRSFSPSTLRPRRH</sequence>
<evidence type="ECO:0000313" key="2">
    <source>
        <dbReference type="EMBL" id="TXT08740.1"/>
    </source>
</evidence>
<protein>
    <submittedName>
        <fullName evidence="2">Uncharacterized protein</fullName>
    </submittedName>
</protein>
<comment type="caution">
    <text evidence="2">The sequence shown here is derived from an EMBL/GenBank/DDBJ whole genome shotgun (WGS) entry which is preliminary data.</text>
</comment>
<keyword evidence="3" id="KW-1185">Reference proteome</keyword>
<dbReference type="Proteomes" id="UP000473826">
    <property type="component" value="Unassembled WGS sequence"/>
</dbReference>